<evidence type="ECO:0000256" key="1">
    <source>
        <dbReference type="ARBA" id="ARBA00023015"/>
    </source>
</evidence>
<evidence type="ECO:0000256" key="3">
    <source>
        <dbReference type="ARBA" id="ARBA00023163"/>
    </source>
</evidence>
<dbReference type="PROSITE" id="PS00041">
    <property type="entry name" value="HTH_ARAC_FAMILY_1"/>
    <property type="match status" value="1"/>
</dbReference>
<name>A0ABW0KEC5_9BACL</name>
<dbReference type="Gene3D" id="1.10.10.60">
    <property type="entry name" value="Homeodomain-like"/>
    <property type="match status" value="2"/>
</dbReference>
<accession>A0ABW0KEC5</accession>
<dbReference type="RefSeq" id="WP_270881115.1">
    <property type="nucleotide sequence ID" value="NZ_JAQFVF010000045.1"/>
</dbReference>
<sequence length="770" mass="88439">MLALKLKHSRVFRSFLISYVLILLIPMLTGYISYLVSSNIIKTSSLEASAMLLSQSKDILDRRMEEVENITRQLSMDQDLNYVMNERVDGDHFNVYAIWKSWRNTAAYSLTNNFLEDFYIYLNNYNVIFTPSGVYVRPEDYYDLFHYEGMNRDQWKQEILGKLHRREVLPSQPFNNNGKKTNVITYLQSLPFESFQHSLGTAVILIDENEIAKMLEHTLTQYSGWAYISDKEGRTIARVGIEDAQIKALHVPDPIDGRTTHTLVDDKTLLISSKSTFNGWKYVIGLPKSNVMKQSVFIAQVTWTITITTLLFGIVAALLLAYKNSAPINRIVTIFREQTGQAGYKAKNEYDFLQGNISTLLASQKSLEDELKQQQPLLEDAFLKRLLRGEFESLQEIRTLLDSMPNMKVKDASGYVAILRINGYSGLVSQEIIHELNAARLLMKKFLQELGSVLQINVTDMDSEKMAILITYDEADASVAAEEIAAVFDRLREHVREEYRMHITIAIGNGFHALSDSSRSFEEARQALDYSVLLDEAQTCWYRCIIKESSSYYYPIDLELRMMNAVKIGELPEVRRIFDGLLEQNFAERQLSADMVMQLFGELKGTFHKLLQHNPFTDQALAEGLKPRVEQLQLSMSLERFRKEILGLLEAFCSRVLRKKEDSTGEMIHKIVSFLEQHYSDADLNLYRVSVAVELPEKYISQLFKEQTGENVSDYLEKIRIKQATDLLFNSEHTIDEISQLVGYNSAHAFRRAFKRVSGVSPSSYRKTVN</sequence>
<evidence type="ECO:0000256" key="2">
    <source>
        <dbReference type="ARBA" id="ARBA00023125"/>
    </source>
</evidence>
<feature type="domain" description="HTH araC/xylS-type" evidence="5">
    <location>
        <begin position="669"/>
        <end position="768"/>
    </location>
</feature>
<gene>
    <name evidence="6" type="ORF">ACFPOG_25830</name>
</gene>
<keyword evidence="4" id="KW-1133">Transmembrane helix</keyword>
<protein>
    <submittedName>
        <fullName evidence="6">Helix-turn-helix domain-containing protein</fullName>
    </submittedName>
</protein>
<dbReference type="InterPro" id="IPR018060">
    <property type="entry name" value="HTH_AraC"/>
</dbReference>
<dbReference type="InterPro" id="IPR020449">
    <property type="entry name" value="Tscrpt_reg_AraC-type_HTH"/>
</dbReference>
<proteinExistence type="predicted"/>
<dbReference type="Proteomes" id="UP001596044">
    <property type="component" value="Unassembled WGS sequence"/>
</dbReference>
<dbReference type="EMBL" id="JBHSMJ010000039">
    <property type="protein sequence ID" value="MFC5451625.1"/>
    <property type="molecule type" value="Genomic_DNA"/>
</dbReference>
<dbReference type="PANTHER" id="PTHR43280:SF28">
    <property type="entry name" value="HTH-TYPE TRANSCRIPTIONAL ACTIVATOR RHAS"/>
    <property type="match status" value="1"/>
</dbReference>
<keyword evidence="1" id="KW-0805">Transcription regulation</keyword>
<keyword evidence="3" id="KW-0804">Transcription</keyword>
<feature type="transmembrane region" description="Helical" evidence="4">
    <location>
        <begin position="297"/>
        <end position="322"/>
    </location>
</feature>
<dbReference type="PRINTS" id="PR00032">
    <property type="entry name" value="HTHARAC"/>
</dbReference>
<dbReference type="SUPFAM" id="SSF46689">
    <property type="entry name" value="Homeodomain-like"/>
    <property type="match status" value="1"/>
</dbReference>
<evidence type="ECO:0000313" key="7">
    <source>
        <dbReference type="Proteomes" id="UP001596044"/>
    </source>
</evidence>
<dbReference type="SMART" id="SM00342">
    <property type="entry name" value="HTH_ARAC"/>
    <property type="match status" value="1"/>
</dbReference>
<dbReference type="InterPro" id="IPR009057">
    <property type="entry name" value="Homeodomain-like_sf"/>
</dbReference>
<evidence type="ECO:0000256" key="4">
    <source>
        <dbReference type="SAM" id="Phobius"/>
    </source>
</evidence>
<dbReference type="InterPro" id="IPR018062">
    <property type="entry name" value="HTH_AraC-typ_CS"/>
</dbReference>
<feature type="transmembrane region" description="Helical" evidence="4">
    <location>
        <begin position="12"/>
        <end position="36"/>
    </location>
</feature>
<keyword evidence="7" id="KW-1185">Reference proteome</keyword>
<dbReference type="Pfam" id="PF17853">
    <property type="entry name" value="GGDEF_2"/>
    <property type="match status" value="1"/>
</dbReference>
<organism evidence="6 7">
    <name type="scientific">Paenibacillus aestuarii</name>
    <dbReference type="NCBI Taxonomy" id="516965"/>
    <lineage>
        <taxon>Bacteria</taxon>
        <taxon>Bacillati</taxon>
        <taxon>Bacillota</taxon>
        <taxon>Bacilli</taxon>
        <taxon>Bacillales</taxon>
        <taxon>Paenibacillaceae</taxon>
        <taxon>Paenibacillus</taxon>
    </lineage>
</organism>
<reference evidence="7" key="1">
    <citation type="journal article" date="2019" name="Int. J. Syst. Evol. Microbiol.">
        <title>The Global Catalogue of Microorganisms (GCM) 10K type strain sequencing project: providing services to taxonomists for standard genome sequencing and annotation.</title>
        <authorList>
            <consortium name="The Broad Institute Genomics Platform"/>
            <consortium name="The Broad Institute Genome Sequencing Center for Infectious Disease"/>
            <person name="Wu L."/>
            <person name="Ma J."/>
        </authorList>
    </citation>
    <scope>NUCLEOTIDE SEQUENCE [LARGE SCALE GENOMIC DNA]</scope>
    <source>
        <strain evidence="7">KACC 11904</strain>
    </source>
</reference>
<keyword evidence="2" id="KW-0238">DNA-binding</keyword>
<keyword evidence="4" id="KW-0472">Membrane</keyword>
<dbReference type="Pfam" id="PF12833">
    <property type="entry name" value="HTH_18"/>
    <property type="match status" value="1"/>
</dbReference>
<keyword evidence="4" id="KW-0812">Transmembrane</keyword>
<evidence type="ECO:0000259" key="5">
    <source>
        <dbReference type="PROSITE" id="PS01124"/>
    </source>
</evidence>
<dbReference type="PROSITE" id="PS01124">
    <property type="entry name" value="HTH_ARAC_FAMILY_2"/>
    <property type="match status" value="1"/>
</dbReference>
<evidence type="ECO:0000313" key="6">
    <source>
        <dbReference type="EMBL" id="MFC5451625.1"/>
    </source>
</evidence>
<dbReference type="InterPro" id="IPR041522">
    <property type="entry name" value="CdaR_GGDEF"/>
</dbReference>
<comment type="caution">
    <text evidence="6">The sequence shown here is derived from an EMBL/GenBank/DDBJ whole genome shotgun (WGS) entry which is preliminary data.</text>
</comment>
<dbReference type="PANTHER" id="PTHR43280">
    <property type="entry name" value="ARAC-FAMILY TRANSCRIPTIONAL REGULATOR"/>
    <property type="match status" value="1"/>
</dbReference>